<dbReference type="InterPro" id="IPR036636">
    <property type="entry name" value="COX7C/Cox8_sf"/>
</dbReference>
<dbReference type="HOGENOM" id="CLU_2414218_0_0_1"/>
<dbReference type="GeneID" id="19896149"/>
<organism evidence="12 13">
    <name type="scientific">Pneumocystis murina (strain B123)</name>
    <name type="common">Mouse pneumocystis pneumonia agent</name>
    <name type="synonym">Pneumocystis carinii f. sp. muris</name>
    <dbReference type="NCBI Taxonomy" id="1069680"/>
    <lineage>
        <taxon>Eukaryota</taxon>
        <taxon>Fungi</taxon>
        <taxon>Dikarya</taxon>
        <taxon>Ascomycota</taxon>
        <taxon>Taphrinomycotina</taxon>
        <taxon>Pneumocystomycetes</taxon>
        <taxon>Pneumocystaceae</taxon>
        <taxon>Pneumocystis</taxon>
    </lineage>
</organism>
<dbReference type="InterPro" id="IPR004202">
    <property type="entry name" value="COX7C/Cox8"/>
</dbReference>
<keyword evidence="6 11" id="KW-0809">Transit peptide</keyword>
<evidence type="ECO:0000256" key="9">
    <source>
        <dbReference type="ARBA" id="ARBA00023136"/>
    </source>
</evidence>
<keyword evidence="13" id="KW-1185">Reference proteome</keyword>
<gene>
    <name evidence="12" type="ORF">PNEG_02456</name>
</gene>
<dbReference type="GO" id="GO:0005743">
    <property type="term" value="C:mitochondrial inner membrane"/>
    <property type="evidence" value="ECO:0007669"/>
    <property type="project" value="UniProtKB-SubCell"/>
</dbReference>
<dbReference type="SUPFAM" id="SSF81427">
    <property type="entry name" value="Mitochondrial cytochrome c oxidase subunit VIIc (aka VIIIa)"/>
    <property type="match status" value="1"/>
</dbReference>
<dbReference type="OrthoDB" id="9974841at2759"/>
<evidence type="ECO:0000256" key="8">
    <source>
        <dbReference type="ARBA" id="ARBA00023128"/>
    </source>
</evidence>
<evidence type="ECO:0000256" key="7">
    <source>
        <dbReference type="ARBA" id="ARBA00022989"/>
    </source>
</evidence>
<evidence type="ECO:0000256" key="1">
    <source>
        <dbReference type="ARBA" id="ARBA00004434"/>
    </source>
</evidence>
<protein>
    <recommendedName>
        <fullName evidence="10 11">Cytochrome c oxidase subunit 8, mitochondrial</fullName>
    </recommendedName>
    <alternativeName>
        <fullName evidence="11">Cytochrome c oxidase polypeptide VIII</fullName>
    </alternativeName>
</protein>
<evidence type="ECO:0000256" key="10">
    <source>
        <dbReference type="ARBA" id="ARBA00071004"/>
    </source>
</evidence>
<keyword evidence="5 11" id="KW-0999">Mitochondrion inner membrane</keyword>
<sequence>MVISSGLKAWRNNHVDHFRGANRTYIVRLLHVEDGPRKNLPFKITSKGRMATKILLFFGFGFSIPFVSCYWQLETNINIDIMIKLNMLKYSL</sequence>
<evidence type="ECO:0000256" key="6">
    <source>
        <dbReference type="ARBA" id="ARBA00022946"/>
    </source>
</evidence>
<keyword evidence="9 11" id="KW-0472">Membrane</keyword>
<dbReference type="PANTHER" id="PTHR13313">
    <property type="entry name" value="CYTOCHROME C OXIDASE SUBUNIT VIIC"/>
    <property type="match status" value="1"/>
</dbReference>
<keyword evidence="4 11" id="KW-0812">Transmembrane</keyword>
<dbReference type="Pfam" id="PF02935">
    <property type="entry name" value="COX7C"/>
    <property type="match status" value="1"/>
</dbReference>
<comment type="subcellular location">
    <subcellularLocation>
        <location evidence="1 11">Mitochondrion inner membrane</location>
        <topology evidence="1 11">Single-pass membrane protein</topology>
    </subcellularLocation>
</comment>
<feature type="transmembrane region" description="Helical" evidence="11">
    <location>
        <begin position="54"/>
        <end position="73"/>
    </location>
</feature>
<evidence type="ECO:0000256" key="4">
    <source>
        <dbReference type="ARBA" id="ARBA00022692"/>
    </source>
</evidence>
<comment type="pathway">
    <text evidence="2 11">Energy metabolism; oxidative phosphorylation.</text>
</comment>
<keyword evidence="8 11" id="KW-0496">Mitochondrion</keyword>
<proteinExistence type="inferred from homology"/>
<evidence type="ECO:0000256" key="3">
    <source>
        <dbReference type="ARBA" id="ARBA00010514"/>
    </source>
</evidence>
<keyword evidence="7 11" id="KW-1133">Transmembrane helix</keyword>
<reference evidence="13" key="1">
    <citation type="journal article" date="2016" name="Nat. Commun.">
        <title>Genome analysis of three Pneumocystis species reveals adaptation mechanisms to life exclusively in mammalian hosts.</title>
        <authorList>
            <person name="Ma L."/>
            <person name="Chen Z."/>
            <person name="Huang D.W."/>
            <person name="Kutty G."/>
            <person name="Ishihara M."/>
            <person name="Wang H."/>
            <person name="Abouelleil A."/>
            <person name="Bishop L."/>
            <person name="Davey E."/>
            <person name="Deng R."/>
            <person name="Deng X."/>
            <person name="Fan L."/>
            <person name="Fantoni G."/>
            <person name="Fitzgerald M."/>
            <person name="Gogineni E."/>
            <person name="Goldberg J.M."/>
            <person name="Handley G."/>
            <person name="Hu X."/>
            <person name="Huber C."/>
            <person name="Jiao X."/>
            <person name="Jones K."/>
            <person name="Levin J.Z."/>
            <person name="Liu Y."/>
            <person name="Macdonald P."/>
            <person name="Melnikov A."/>
            <person name="Raley C."/>
            <person name="Sassi M."/>
            <person name="Sherman B.T."/>
            <person name="Song X."/>
            <person name="Sykes S."/>
            <person name="Tran B."/>
            <person name="Walsh L."/>
            <person name="Xia Y."/>
            <person name="Yang J."/>
            <person name="Young S."/>
            <person name="Zeng Q."/>
            <person name="Zheng X."/>
            <person name="Stephens R."/>
            <person name="Nusbaum C."/>
            <person name="Birren B.W."/>
            <person name="Azadi P."/>
            <person name="Lempicki R.A."/>
            <person name="Cuomo C.A."/>
            <person name="Kovacs J.A."/>
        </authorList>
    </citation>
    <scope>NUCLEOTIDE SEQUENCE [LARGE SCALE GENOMIC DNA]</scope>
    <source>
        <strain evidence="13">B123</strain>
    </source>
</reference>
<evidence type="ECO:0000256" key="2">
    <source>
        <dbReference type="ARBA" id="ARBA00004673"/>
    </source>
</evidence>
<evidence type="ECO:0000256" key="11">
    <source>
        <dbReference type="RuleBase" id="RU368123"/>
    </source>
</evidence>
<dbReference type="EMBL" id="AFWA02000011">
    <property type="protein sequence ID" value="EMR09113.1"/>
    <property type="molecule type" value="Genomic_DNA"/>
</dbReference>
<comment type="caution">
    <text evidence="12">The sequence shown here is derived from an EMBL/GenBank/DDBJ whole genome shotgun (WGS) entry which is preliminary data.</text>
</comment>
<dbReference type="GO" id="GO:0045277">
    <property type="term" value="C:respiratory chain complex IV"/>
    <property type="evidence" value="ECO:0007669"/>
    <property type="project" value="UniProtKB-UniRule"/>
</dbReference>
<dbReference type="FunFam" id="4.10.49.10:FF:000001">
    <property type="entry name" value="Cytochrome c oxidase subunit 7C"/>
    <property type="match status" value="1"/>
</dbReference>
<dbReference type="GO" id="GO:0006123">
    <property type="term" value="P:mitochondrial electron transport, cytochrome c to oxygen"/>
    <property type="evidence" value="ECO:0007669"/>
    <property type="project" value="UniProtKB-UniRule"/>
</dbReference>
<comment type="subunit">
    <text evidence="11">Component of the cytochrome c oxidase (complex IV, CIV), a multisubunit enzyme composed of a catalytic core of 3 subunits and several supernumerary subunits. The complex exists as a monomer or a dimer and forms supercomplexes (SCs) in the inner mitochondrial membrane with ubiquinol-cytochrome c oxidoreductase (cytochrome b-c1 complex, complex III, CIII).</text>
</comment>
<name>M7NKF0_PNEMU</name>
<evidence type="ECO:0000313" key="12">
    <source>
        <dbReference type="EMBL" id="EMR09113.1"/>
    </source>
</evidence>
<dbReference type="UniPathway" id="UPA00705"/>
<evidence type="ECO:0000256" key="5">
    <source>
        <dbReference type="ARBA" id="ARBA00022792"/>
    </source>
</evidence>
<dbReference type="VEuPathDB" id="FungiDB:PNEG_02456"/>
<evidence type="ECO:0000313" key="13">
    <source>
        <dbReference type="Proteomes" id="UP000011958"/>
    </source>
</evidence>
<dbReference type="AlphaFoldDB" id="M7NKF0"/>
<accession>M7NKF0</accession>
<comment type="function">
    <text evidence="11">Component of the cytochrome c oxidase, the last enzyme in the mitochondrial electron transport chain which drives oxidative phosphorylation. The respiratory chain contains 3 multisubunit complexes succinate dehydrogenase (complex II, CII), ubiquinol-cytochrome c oxidoreductase (cytochrome b-c1 complex, complex III, CIII) and cytochrome c oxidase (complex IV, CIV), that cooperate to transfer electrons derived from NADH and succinate to molecular oxygen, creating an electrochemical gradient over the inner membrane that drives transmembrane transport and the ATP synthase. Cytochrome c oxidase is the component of the respiratory chain that catalyzes the reduction of oxygen to water. Electrons originating from reduced cytochrome c in the intermembrane space (IMS) are transferred via the dinuclear copper A center (CU(A)) of subunit 2 and heme A of subunit 1 to the active site in subunit 1, a binuclear center (BNC) formed by heme A3 and copper B (CU(B)). The BNC reduces molecular oxygen to 2 water molecules using 4 electrons from cytochrome c in the IMS and 4 protons from the mitochondrial matrix.</text>
</comment>
<dbReference type="Proteomes" id="UP000011958">
    <property type="component" value="Unassembled WGS sequence"/>
</dbReference>
<dbReference type="RefSeq" id="XP_007874465.1">
    <property type="nucleotide sequence ID" value="XM_007876274.1"/>
</dbReference>
<dbReference type="PANTHER" id="PTHR13313:SF0">
    <property type="entry name" value="CYTOCHROME C OXIDASE SUBUNIT 7C, MITOCHONDRIAL"/>
    <property type="match status" value="1"/>
</dbReference>
<comment type="similarity">
    <text evidence="3 11">Belongs to the cytochrome c oxidase VIIc family.</text>
</comment>
<dbReference type="STRING" id="1069680.M7NKF0"/>
<dbReference type="Gene3D" id="4.10.49.10">
    <property type="entry name" value="Cytochrome c oxidase subunit VIIc"/>
    <property type="match status" value="1"/>
</dbReference>